<keyword evidence="7" id="KW-1185">Reference proteome</keyword>
<dbReference type="STRING" id="338966.Ppro_2058"/>
<proteinExistence type="inferred from homology"/>
<dbReference type="CDD" id="cd12107">
    <property type="entry name" value="Hemerythrin"/>
    <property type="match status" value="1"/>
</dbReference>
<dbReference type="AlphaFoldDB" id="A1AQP6"/>
<reference evidence="6 7" key="1">
    <citation type="submission" date="2006-10" db="EMBL/GenBank/DDBJ databases">
        <title>Complete sequence of chromosome of Pelobacter propionicus DSM 2379.</title>
        <authorList>
            <consortium name="US DOE Joint Genome Institute"/>
            <person name="Copeland A."/>
            <person name="Lucas S."/>
            <person name="Lapidus A."/>
            <person name="Barry K."/>
            <person name="Detter J.C."/>
            <person name="Glavina del Rio T."/>
            <person name="Hammon N."/>
            <person name="Israni S."/>
            <person name="Dalin E."/>
            <person name="Tice H."/>
            <person name="Pitluck S."/>
            <person name="Saunders E."/>
            <person name="Brettin T."/>
            <person name="Bruce D."/>
            <person name="Han C."/>
            <person name="Tapia R."/>
            <person name="Schmutz J."/>
            <person name="Larimer F."/>
            <person name="Land M."/>
            <person name="Hauser L."/>
            <person name="Kyrpides N."/>
            <person name="Kim E."/>
            <person name="Lovley D."/>
            <person name="Richardson P."/>
        </authorList>
    </citation>
    <scope>NUCLEOTIDE SEQUENCE [LARGE SCALE GENOMIC DNA]</scope>
    <source>
        <strain evidence="7">DSM 2379 / NBRC 103807 / OttBd1</strain>
    </source>
</reference>
<dbReference type="InterPro" id="IPR012827">
    <property type="entry name" value="Hemerythrin_metal-bd"/>
</dbReference>
<dbReference type="NCBIfam" id="TIGR02481">
    <property type="entry name" value="hemeryth_dom"/>
    <property type="match status" value="1"/>
</dbReference>
<dbReference type="PANTHER" id="PTHR37164:SF1">
    <property type="entry name" value="BACTERIOHEMERYTHRIN"/>
    <property type="match status" value="1"/>
</dbReference>
<accession>A1AQP6</accession>
<comment type="similarity">
    <text evidence="1">Belongs to the hemerythrin family.</text>
</comment>
<evidence type="ECO:0000256" key="4">
    <source>
        <dbReference type="ARBA" id="ARBA00023004"/>
    </source>
</evidence>
<dbReference type="GO" id="GO:0005344">
    <property type="term" value="F:oxygen carrier activity"/>
    <property type="evidence" value="ECO:0007669"/>
    <property type="project" value="UniProtKB-KW"/>
</dbReference>
<evidence type="ECO:0000256" key="3">
    <source>
        <dbReference type="ARBA" id="ARBA00022723"/>
    </source>
</evidence>
<keyword evidence="3" id="KW-0479">Metal-binding</keyword>
<dbReference type="eggNOG" id="COG2703">
    <property type="taxonomic scope" value="Bacteria"/>
</dbReference>
<dbReference type="InterPro" id="IPR050669">
    <property type="entry name" value="Hemerythrin"/>
</dbReference>
<evidence type="ECO:0000313" key="6">
    <source>
        <dbReference type="EMBL" id="ABK99666.1"/>
    </source>
</evidence>
<dbReference type="Gene3D" id="1.20.120.50">
    <property type="entry name" value="Hemerythrin-like"/>
    <property type="match status" value="1"/>
</dbReference>
<organism evidence="6 7">
    <name type="scientific">Pelobacter propionicus (strain DSM 2379 / NBRC 103807 / OttBd1)</name>
    <dbReference type="NCBI Taxonomy" id="338966"/>
    <lineage>
        <taxon>Bacteria</taxon>
        <taxon>Pseudomonadati</taxon>
        <taxon>Thermodesulfobacteriota</taxon>
        <taxon>Desulfuromonadia</taxon>
        <taxon>Desulfuromonadales</taxon>
        <taxon>Desulfuromonadaceae</taxon>
        <taxon>Pelobacter</taxon>
    </lineage>
</organism>
<dbReference type="Pfam" id="PF01814">
    <property type="entry name" value="Hemerythrin"/>
    <property type="match status" value="1"/>
</dbReference>
<keyword evidence="4" id="KW-0408">Iron</keyword>
<dbReference type="GO" id="GO:0046872">
    <property type="term" value="F:metal ion binding"/>
    <property type="evidence" value="ECO:0007669"/>
    <property type="project" value="UniProtKB-KW"/>
</dbReference>
<dbReference type="InterPro" id="IPR012312">
    <property type="entry name" value="Hemerythrin-like"/>
</dbReference>
<dbReference type="InterPro" id="IPR016131">
    <property type="entry name" value="Haemerythrin_Fe_BS"/>
</dbReference>
<evidence type="ECO:0000256" key="1">
    <source>
        <dbReference type="ARBA" id="ARBA00010587"/>
    </source>
</evidence>
<dbReference type="PANTHER" id="PTHR37164">
    <property type="entry name" value="BACTERIOHEMERYTHRIN"/>
    <property type="match status" value="1"/>
</dbReference>
<name>A1AQP6_PELPD</name>
<dbReference type="NCBIfam" id="NF033749">
    <property type="entry name" value="bact_hemeryth"/>
    <property type="match status" value="1"/>
</dbReference>
<keyword evidence="2" id="KW-0561">Oxygen transport</keyword>
<dbReference type="EMBL" id="CP000482">
    <property type="protein sequence ID" value="ABK99666.1"/>
    <property type="molecule type" value="Genomic_DNA"/>
</dbReference>
<dbReference type="PROSITE" id="PS00550">
    <property type="entry name" value="HEMERYTHRINS"/>
    <property type="match status" value="1"/>
</dbReference>
<dbReference type="SUPFAM" id="SSF47188">
    <property type="entry name" value="Hemerythrin-like"/>
    <property type="match status" value="1"/>
</dbReference>
<dbReference type="Proteomes" id="UP000006732">
    <property type="component" value="Chromosome"/>
</dbReference>
<sequence>MSLMEWDGTYSIGIKELDDHHQHLFMLINRAFDGYNRGMGDAAVKKLLDELLEYATYHFSAEEMRMGEDAYPGIEEHYRQHKLFVNKVAELMELYKAVGSSILTSTLMFMNTWLTRHILQHDREYARYCLEQPTAPKRPTATA</sequence>
<gene>
    <name evidence="6" type="ordered locus">Ppro_2058</name>
</gene>
<dbReference type="RefSeq" id="WP_011735932.1">
    <property type="nucleotide sequence ID" value="NC_008609.1"/>
</dbReference>
<dbReference type="InterPro" id="IPR035938">
    <property type="entry name" value="Hemerythrin-like_sf"/>
</dbReference>
<dbReference type="KEGG" id="ppd:Ppro_2058"/>
<evidence type="ECO:0000256" key="2">
    <source>
        <dbReference type="ARBA" id="ARBA00022621"/>
    </source>
</evidence>
<feature type="domain" description="Hemerythrin-like" evidence="5">
    <location>
        <begin position="13"/>
        <end position="127"/>
    </location>
</feature>
<keyword evidence="2" id="KW-0813">Transport</keyword>
<dbReference type="HOGENOM" id="CLU_086902_2_2_7"/>
<evidence type="ECO:0000259" key="5">
    <source>
        <dbReference type="Pfam" id="PF01814"/>
    </source>
</evidence>
<protein>
    <submittedName>
        <fullName evidence="6">Hemerythrin-like metal-binding protein</fullName>
    </submittedName>
</protein>
<evidence type="ECO:0000313" key="7">
    <source>
        <dbReference type="Proteomes" id="UP000006732"/>
    </source>
</evidence>